<dbReference type="AlphaFoldDB" id="A0A9W6EXB4"/>
<evidence type="ECO:0000256" key="2">
    <source>
        <dbReference type="SAM" id="Phobius"/>
    </source>
</evidence>
<gene>
    <name evidence="3" type="primary">PLESTMB000044</name>
    <name evidence="3" type="ORF">PLESTB_000107200</name>
</gene>
<feature type="region of interest" description="Disordered" evidence="1">
    <location>
        <begin position="162"/>
        <end position="232"/>
    </location>
</feature>
<keyword evidence="2" id="KW-0472">Membrane</keyword>
<dbReference type="Proteomes" id="UP001165080">
    <property type="component" value="Unassembled WGS sequence"/>
</dbReference>
<keyword evidence="2" id="KW-0812">Transmembrane</keyword>
<evidence type="ECO:0000256" key="1">
    <source>
        <dbReference type="SAM" id="MobiDB-lite"/>
    </source>
</evidence>
<proteinExistence type="predicted"/>
<sequence length="347" mass="36553">MQPPPGAGVDAYGNVMDRTLVVDSQELLYTLATALLLMGALVWGHTLLVVLYKLLNGPELPATLQFPRVEIRLAGGGRGDKFDTSRIPALLVLWILVMPYLTLLWWLTVCRWYLEAKPLQAPQKKLSLGSGSDARSGIAGGGRGGDANMLVMTMARLHKAAQTEWDEEFGGPECDWPPEPAGQLPPETASDNADDEAGSSTKIQDGAEATQRLHHQSGNPGDPKATVVSEETPADMGPLPPTAFGKKRPFAPLVEPPAASGKGGVGGWTAASQEAVQQQDCSELTMVQQMSGCLVTPTWSLGLAPSLLQTPARASAFGVALVPALAPTISVLNKPDVAEPGLQAKGV</sequence>
<organism evidence="3 4">
    <name type="scientific">Pleodorina starrii</name>
    <dbReference type="NCBI Taxonomy" id="330485"/>
    <lineage>
        <taxon>Eukaryota</taxon>
        <taxon>Viridiplantae</taxon>
        <taxon>Chlorophyta</taxon>
        <taxon>core chlorophytes</taxon>
        <taxon>Chlorophyceae</taxon>
        <taxon>CS clade</taxon>
        <taxon>Chlamydomonadales</taxon>
        <taxon>Volvocaceae</taxon>
        <taxon>Pleodorina</taxon>
    </lineage>
</organism>
<feature type="transmembrane region" description="Helical" evidence="2">
    <location>
        <begin position="87"/>
        <end position="107"/>
    </location>
</feature>
<feature type="transmembrane region" description="Helical" evidence="2">
    <location>
        <begin position="27"/>
        <end position="52"/>
    </location>
</feature>
<accession>A0A9W6EXB4</accession>
<comment type="caution">
    <text evidence="3">The sequence shown here is derived from an EMBL/GenBank/DDBJ whole genome shotgun (WGS) entry which is preliminary data.</text>
</comment>
<evidence type="ECO:0000313" key="3">
    <source>
        <dbReference type="EMBL" id="GLC48522.1"/>
    </source>
</evidence>
<keyword evidence="2" id="KW-1133">Transmembrane helix</keyword>
<keyword evidence="4" id="KW-1185">Reference proteome</keyword>
<protein>
    <submittedName>
        <fullName evidence="3">Uncharacterized protein</fullName>
    </submittedName>
</protein>
<dbReference type="EMBL" id="BRXU01000001">
    <property type="protein sequence ID" value="GLC48522.1"/>
    <property type="molecule type" value="Genomic_DNA"/>
</dbReference>
<name>A0A9W6EXB4_9CHLO</name>
<reference evidence="3 4" key="1">
    <citation type="journal article" date="2023" name="Commun. Biol.">
        <title>Reorganization of the ancestral sex-determining regions during the evolution of trioecy in Pleodorina starrii.</title>
        <authorList>
            <person name="Takahashi K."/>
            <person name="Suzuki S."/>
            <person name="Kawai-Toyooka H."/>
            <person name="Yamamoto K."/>
            <person name="Hamaji T."/>
            <person name="Ootsuki R."/>
            <person name="Yamaguchi H."/>
            <person name="Kawachi M."/>
            <person name="Higashiyama T."/>
            <person name="Nozaki H."/>
        </authorList>
    </citation>
    <scope>NUCLEOTIDE SEQUENCE [LARGE SCALE GENOMIC DNA]</scope>
    <source>
        <strain evidence="3 4">NIES-4479</strain>
    </source>
</reference>
<evidence type="ECO:0000313" key="4">
    <source>
        <dbReference type="Proteomes" id="UP001165080"/>
    </source>
</evidence>